<feature type="domain" description="GAR" evidence="7">
    <location>
        <begin position="319"/>
        <end position="402"/>
    </location>
</feature>
<evidence type="ECO:0000256" key="2">
    <source>
        <dbReference type="ARBA" id="ARBA00022490"/>
    </source>
</evidence>
<dbReference type="GO" id="GO:0008093">
    <property type="term" value="F:cytoskeletal anchor activity"/>
    <property type="evidence" value="ECO:0007669"/>
    <property type="project" value="TreeGrafter"/>
</dbReference>
<accession>A0A6J2XWL8</accession>
<evidence type="ECO:0000256" key="4">
    <source>
        <dbReference type="ARBA" id="ARBA00038441"/>
    </source>
</evidence>
<reference evidence="9" key="1">
    <citation type="submission" date="2025-08" db="UniProtKB">
        <authorList>
            <consortium name="RefSeq"/>
        </authorList>
    </citation>
    <scope>IDENTIFICATION</scope>
    <source>
        <tissue evidence="9">Gonads</tissue>
    </source>
</reference>
<dbReference type="SUPFAM" id="SSF47576">
    <property type="entry name" value="Calponin-homology domain, CH-domain"/>
    <property type="match status" value="1"/>
</dbReference>
<dbReference type="Gene3D" id="1.10.418.10">
    <property type="entry name" value="Calponin-like domain"/>
    <property type="match status" value="1"/>
</dbReference>
<dbReference type="GO" id="GO:0005884">
    <property type="term" value="C:actin filament"/>
    <property type="evidence" value="ECO:0007669"/>
    <property type="project" value="TreeGrafter"/>
</dbReference>
<comment type="similarity">
    <text evidence="4">Belongs to the GAS2 family.</text>
</comment>
<dbReference type="KEGG" id="soy:115881890"/>
<proteinExistence type="inferred from homology"/>
<evidence type="ECO:0000259" key="6">
    <source>
        <dbReference type="PROSITE" id="PS50021"/>
    </source>
</evidence>
<feature type="region of interest" description="Disordered" evidence="5">
    <location>
        <begin position="252"/>
        <end position="324"/>
    </location>
</feature>
<dbReference type="GO" id="GO:0051015">
    <property type="term" value="F:actin filament binding"/>
    <property type="evidence" value="ECO:0007669"/>
    <property type="project" value="TreeGrafter"/>
</dbReference>
<feature type="compositionally biased region" description="Acidic residues" evidence="5">
    <location>
        <begin position="286"/>
        <end position="303"/>
    </location>
</feature>
<dbReference type="GO" id="GO:0051764">
    <property type="term" value="P:actin crosslink formation"/>
    <property type="evidence" value="ECO:0007669"/>
    <property type="project" value="TreeGrafter"/>
</dbReference>
<dbReference type="GeneID" id="115881890"/>
<dbReference type="InterPro" id="IPR036872">
    <property type="entry name" value="CH_dom_sf"/>
</dbReference>
<evidence type="ECO:0000256" key="3">
    <source>
        <dbReference type="ARBA" id="ARBA00023212"/>
    </source>
</evidence>
<dbReference type="AlphaFoldDB" id="A0A6J2XWL8"/>
<comment type="subcellular location">
    <subcellularLocation>
        <location evidence="1">Cytoplasm</location>
        <location evidence="1">Cytoskeleton</location>
    </subcellularLocation>
</comment>
<dbReference type="Gene3D" id="3.30.920.20">
    <property type="entry name" value="Gas2-like domain"/>
    <property type="match status" value="1"/>
</dbReference>
<sequence length="446" mass="50030">MAFGRRDVSRNRNSWGPISTVALSFPRPDPDEEFAEEYTERMMSAQMRQLDPLKEDLADWLNKMLGIDYINRDNFLSELDNGVVICHLAQIICEAAKRASKAGLVKGNIPSVRGKCFEKAMRRSFFSRDNVANFLKFCKSIGVHENLLFESDDLVLHNHPRSVILCLLEVARIATKFGVEPPGLVQLEKEIAEEERNNSGDSGLSSLLSWQFQASPPRMDGEMKMSHSRSTSAISHYAERWNTGPRVILIQDPRDSRGAGDSGALSSLPAIKNTGGASDGVPSDHTEDEEWSGGSPEDPDLDVVDNGRRSVDSKGGGDTPTQNLTTELDRKVQLAARLMQRNCNCASGKCDKLKVRKVGEGKYNIAGKNVFIRLLKGRHMMVRVGGGWDTLDHFLLRHDPCQEHEKEIKRRPTPHHPKYQRVQNLSKKFTYYKRFAKLVRPGETAV</sequence>
<organism evidence="8 9">
    <name type="scientific">Sitophilus oryzae</name>
    <name type="common">Rice weevil</name>
    <name type="synonym">Curculio oryzae</name>
    <dbReference type="NCBI Taxonomy" id="7048"/>
    <lineage>
        <taxon>Eukaryota</taxon>
        <taxon>Metazoa</taxon>
        <taxon>Ecdysozoa</taxon>
        <taxon>Arthropoda</taxon>
        <taxon>Hexapoda</taxon>
        <taxon>Insecta</taxon>
        <taxon>Pterygota</taxon>
        <taxon>Neoptera</taxon>
        <taxon>Endopterygota</taxon>
        <taxon>Coleoptera</taxon>
        <taxon>Polyphaga</taxon>
        <taxon>Cucujiformia</taxon>
        <taxon>Curculionidae</taxon>
        <taxon>Dryophthorinae</taxon>
        <taxon>Sitophilus</taxon>
    </lineage>
</organism>
<dbReference type="PANTHER" id="PTHR46756">
    <property type="entry name" value="TRANSGELIN"/>
    <property type="match status" value="1"/>
</dbReference>
<dbReference type="InterPro" id="IPR001715">
    <property type="entry name" value="CH_dom"/>
</dbReference>
<name>A0A6J2XWL8_SITOR</name>
<dbReference type="OrthoDB" id="206130at2759"/>
<dbReference type="InterPro" id="IPR003108">
    <property type="entry name" value="GAR_dom"/>
</dbReference>
<dbReference type="SUPFAM" id="SSF143575">
    <property type="entry name" value="GAS2 domain-like"/>
    <property type="match status" value="1"/>
</dbReference>
<evidence type="ECO:0000313" key="8">
    <source>
        <dbReference type="Proteomes" id="UP000504635"/>
    </source>
</evidence>
<keyword evidence="8" id="KW-1185">Reference proteome</keyword>
<evidence type="ECO:0000259" key="7">
    <source>
        <dbReference type="PROSITE" id="PS51460"/>
    </source>
</evidence>
<dbReference type="RefSeq" id="XP_030755476.1">
    <property type="nucleotide sequence ID" value="XM_030899616.1"/>
</dbReference>
<dbReference type="Pfam" id="PF00307">
    <property type="entry name" value="CH"/>
    <property type="match status" value="1"/>
</dbReference>
<dbReference type="InterPro" id="IPR036534">
    <property type="entry name" value="GAR_dom_sf"/>
</dbReference>
<dbReference type="PROSITE" id="PS50021">
    <property type="entry name" value="CH"/>
    <property type="match status" value="1"/>
</dbReference>
<dbReference type="CDD" id="cd21204">
    <property type="entry name" value="CH_GAS2-like"/>
    <property type="match status" value="1"/>
</dbReference>
<evidence type="ECO:0000313" key="9">
    <source>
        <dbReference type="RefSeq" id="XP_030755476.1"/>
    </source>
</evidence>
<dbReference type="PANTHER" id="PTHR46756:SF13">
    <property type="entry name" value="GROWTH ARREST-SPECIFIC PROTEIN 2"/>
    <property type="match status" value="1"/>
</dbReference>
<feature type="domain" description="Calponin-homology (CH)" evidence="6">
    <location>
        <begin position="51"/>
        <end position="175"/>
    </location>
</feature>
<dbReference type="GO" id="GO:0008017">
    <property type="term" value="F:microtubule binding"/>
    <property type="evidence" value="ECO:0007669"/>
    <property type="project" value="InterPro"/>
</dbReference>
<dbReference type="PROSITE" id="PS51460">
    <property type="entry name" value="GAR"/>
    <property type="match status" value="1"/>
</dbReference>
<dbReference type="InParanoid" id="A0A6J2XWL8"/>
<dbReference type="SMART" id="SM00243">
    <property type="entry name" value="GAS2"/>
    <property type="match status" value="1"/>
</dbReference>
<gene>
    <name evidence="9" type="primary">LOC115881890</name>
</gene>
<keyword evidence="3" id="KW-0206">Cytoskeleton</keyword>
<evidence type="ECO:0000256" key="5">
    <source>
        <dbReference type="SAM" id="MobiDB-lite"/>
    </source>
</evidence>
<keyword evidence="2" id="KW-0963">Cytoplasm</keyword>
<dbReference type="Proteomes" id="UP000504635">
    <property type="component" value="Unplaced"/>
</dbReference>
<dbReference type="Pfam" id="PF02187">
    <property type="entry name" value="GAS2"/>
    <property type="match status" value="1"/>
</dbReference>
<dbReference type="SMART" id="SM00033">
    <property type="entry name" value="CH"/>
    <property type="match status" value="1"/>
</dbReference>
<evidence type="ECO:0000256" key="1">
    <source>
        <dbReference type="ARBA" id="ARBA00004245"/>
    </source>
</evidence>
<protein>
    <submittedName>
        <fullName evidence="9">Growth arrest-specific protein 2-like isoform X1</fullName>
    </submittedName>
</protein>